<name>A0ABQ6NK17_9BACL</name>
<proteinExistence type="inferred from homology"/>
<dbReference type="InterPro" id="IPR004995">
    <property type="entry name" value="Spore_Ger"/>
</dbReference>
<evidence type="ECO:0000256" key="3">
    <source>
        <dbReference type="SAM" id="Phobius"/>
    </source>
</evidence>
<dbReference type="RefSeq" id="WP_317979488.1">
    <property type="nucleotide sequence ID" value="NZ_BTCL01000004.1"/>
</dbReference>
<keyword evidence="3" id="KW-1133">Transmembrane helix</keyword>
<keyword evidence="2 3" id="KW-0472">Membrane</keyword>
<dbReference type="PANTHER" id="PTHR22550:SF5">
    <property type="entry name" value="LEUCINE ZIPPER PROTEIN 4"/>
    <property type="match status" value="1"/>
</dbReference>
<feature type="transmembrane region" description="Helical" evidence="3">
    <location>
        <begin position="273"/>
        <end position="292"/>
    </location>
</feature>
<comment type="caution">
    <text evidence="4">The sequence shown here is derived from an EMBL/GenBank/DDBJ whole genome shotgun (WGS) entry which is preliminary data.</text>
</comment>
<dbReference type="PIRSF" id="PIRSF005690">
    <property type="entry name" value="GerBA"/>
    <property type="match status" value="1"/>
</dbReference>
<dbReference type="Proteomes" id="UP001285921">
    <property type="component" value="Unassembled WGS sequence"/>
</dbReference>
<feature type="transmembrane region" description="Helical" evidence="3">
    <location>
        <begin position="363"/>
        <end position="384"/>
    </location>
</feature>
<dbReference type="InterPro" id="IPR050768">
    <property type="entry name" value="UPF0353/GerABKA_families"/>
</dbReference>
<comment type="similarity">
    <text evidence="1">Belongs to the GerABKA family.</text>
</comment>
<keyword evidence="3" id="KW-0812">Transmembrane</keyword>
<keyword evidence="5" id="KW-1185">Reference proteome</keyword>
<evidence type="ECO:0000313" key="5">
    <source>
        <dbReference type="Proteomes" id="UP001285921"/>
    </source>
</evidence>
<accession>A0ABQ6NK17</accession>
<evidence type="ECO:0000256" key="1">
    <source>
        <dbReference type="ARBA" id="ARBA00005278"/>
    </source>
</evidence>
<protein>
    <submittedName>
        <fullName evidence="4">Uncharacterized protein</fullName>
    </submittedName>
</protein>
<feature type="transmembrane region" description="Helical" evidence="3">
    <location>
        <begin position="337"/>
        <end position="357"/>
    </location>
</feature>
<feature type="transmembrane region" description="Helical" evidence="3">
    <location>
        <begin position="396"/>
        <end position="421"/>
    </location>
</feature>
<organism evidence="4 5">
    <name type="scientific">Paenibacillus glycanilyticus</name>
    <dbReference type="NCBI Taxonomy" id="126569"/>
    <lineage>
        <taxon>Bacteria</taxon>
        <taxon>Bacillati</taxon>
        <taxon>Bacillota</taxon>
        <taxon>Bacilli</taxon>
        <taxon>Bacillales</taxon>
        <taxon>Paenibacillaceae</taxon>
        <taxon>Paenibacillus</taxon>
    </lineage>
</organism>
<feature type="transmembrane region" description="Helical" evidence="3">
    <location>
        <begin position="312"/>
        <end position="330"/>
    </location>
</feature>
<evidence type="ECO:0000256" key="2">
    <source>
        <dbReference type="ARBA" id="ARBA00023136"/>
    </source>
</evidence>
<evidence type="ECO:0000313" key="4">
    <source>
        <dbReference type="EMBL" id="GMK44507.1"/>
    </source>
</evidence>
<dbReference type="PANTHER" id="PTHR22550">
    <property type="entry name" value="SPORE GERMINATION PROTEIN"/>
    <property type="match status" value="1"/>
</dbReference>
<dbReference type="Pfam" id="PF03323">
    <property type="entry name" value="GerA"/>
    <property type="match status" value="1"/>
</dbReference>
<gene>
    <name evidence="4" type="ORF">PghCCS26_16350</name>
</gene>
<dbReference type="EMBL" id="BTCL01000004">
    <property type="protein sequence ID" value="GMK44507.1"/>
    <property type="molecule type" value="Genomic_DNA"/>
</dbReference>
<sequence>MAAMDEVNSHFSSYPDYVNQKLQIASDTFTFAGLKSLINFPQTIYMVRDPLLTASIGKLELIDVFFSLGHKIPGQPDSIISQIMDGMLVAVHDASGIIVSIYPVPQPNSRPISMPTMENSIGGATSAFNEDLEANIVLLRSHLNCPDLKIQAYNFGGHVKSRVILCYIDNEIDPHLLDNLTKKLEAHQKTEISNLEEFAHILKFSKYSLVNHYMTYELPQNAVRALKNGKAVLFIERVPFSIALPSIFSDFFISEDDMNHPPIYLWLLRSLRFIGALLTLILPGLYVALVSVNPDVLRFELAHSIARSRLDVPYPAIIEALLLLCILELIMEAIIRLPGSIGPTITMVGGIVLGQAVVDAKLVSNLLIIILAATTIANAVVVGFQNTYSLRLFKYLLLFMSAFLGVLGLLSGLLILCAYIAGIRTLGVPYLQLFRARGEKNV</sequence>
<reference evidence="4 5" key="1">
    <citation type="submission" date="2023-05" db="EMBL/GenBank/DDBJ databases">
        <title>Draft genome of Paenibacillus sp. CCS26.</title>
        <authorList>
            <person name="Akita H."/>
            <person name="Shinto Y."/>
            <person name="Kimura Z."/>
        </authorList>
    </citation>
    <scope>NUCLEOTIDE SEQUENCE [LARGE SCALE GENOMIC DNA]</scope>
    <source>
        <strain evidence="4 5">CCS26</strain>
    </source>
</reference>